<dbReference type="Proteomes" id="UP000297245">
    <property type="component" value="Unassembled WGS sequence"/>
</dbReference>
<accession>A0A4S8KUD3</accession>
<proteinExistence type="predicted"/>
<name>A0A4S8KUD3_DENBC</name>
<evidence type="ECO:0000313" key="2">
    <source>
        <dbReference type="Proteomes" id="UP000297245"/>
    </source>
</evidence>
<protein>
    <submittedName>
        <fullName evidence="1">Uncharacterized protein</fullName>
    </submittedName>
</protein>
<dbReference type="EMBL" id="ML180023">
    <property type="protein sequence ID" value="THU79459.1"/>
    <property type="molecule type" value="Genomic_DNA"/>
</dbReference>
<dbReference type="AlphaFoldDB" id="A0A4S8KUD3"/>
<evidence type="ECO:0000313" key="1">
    <source>
        <dbReference type="EMBL" id="THU79459.1"/>
    </source>
</evidence>
<reference evidence="1 2" key="1">
    <citation type="journal article" date="2019" name="Nat. Ecol. Evol.">
        <title>Megaphylogeny resolves global patterns of mushroom evolution.</title>
        <authorList>
            <person name="Varga T."/>
            <person name="Krizsan K."/>
            <person name="Foldi C."/>
            <person name="Dima B."/>
            <person name="Sanchez-Garcia M."/>
            <person name="Sanchez-Ramirez S."/>
            <person name="Szollosi G.J."/>
            <person name="Szarkandi J.G."/>
            <person name="Papp V."/>
            <person name="Albert L."/>
            <person name="Andreopoulos W."/>
            <person name="Angelini C."/>
            <person name="Antonin V."/>
            <person name="Barry K.W."/>
            <person name="Bougher N.L."/>
            <person name="Buchanan P."/>
            <person name="Buyck B."/>
            <person name="Bense V."/>
            <person name="Catcheside P."/>
            <person name="Chovatia M."/>
            <person name="Cooper J."/>
            <person name="Damon W."/>
            <person name="Desjardin D."/>
            <person name="Finy P."/>
            <person name="Geml J."/>
            <person name="Haridas S."/>
            <person name="Hughes K."/>
            <person name="Justo A."/>
            <person name="Karasinski D."/>
            <person name="Kautmanova I."/>
            <person name="Kiss B."/>
            <person name="Kocsube S."/>
            <person name="Kotiranta H."/>
            <person name="LaButti K.M."/>
            <person name="Lechner B.E."/>
            <person name="Liimatainen K."/>
            <person name="Lipzen A."/>
            <person name="Lukacs Z."/>
            <person name="Mihaltcheva S."/>
            <person name="Morgado L.N."/>
            <person name="Niskanen T."/>
            <person name="Noordeloos M.E."/>
            <person name="Ohm R.A."/>
            <person name="Ortiz-Santana B."/>
            <person name="Ovrebo C."/>
            <person name="Racz N."/>
            <person name="Riley R."/>
            <person name="Savchenko A."/>
            <person name="Shiryaev A."/>
            <person name="Soop K."/>
            <person name="Spirin V."/>
            <person name="Szebenyi C."/>
            <person name="Tomsovsky M."/>
            <person name="Tulloss R.E."/>
            <person name="Uehling J."/>
            <person name="Grigoriev I.V."/>
            <person name="Vagvolgyi C."/>
            <person name="Papp T."/>
            <person name="Martin F.M."/>
            <person name="Miettinen O."/>
            <person name="Hibbett D.S."/>
            <person name="Nagy L.G."/>
        </authorList>
    </citation>
    <scope>NUCLEOTIDE SEQUENCE [LARGE SCALE GENOMIC DNA]</scope>
    <source>
        <strain evidence="1 2">CBS 962.96</strain>
    </source>
</reference>
<organism evidence="1 2">
    <name type="scientific">Dendrothele bispora (strain CBS 962.96)</name>
    <dbReference type="NCBI Taxonomy" id="1314807"/>
    <lineage>
        <taxon>Eukaryota</taxon>
        <taxon>Fungi</taxon>
        <taxon>Dikarya</taxon>
        <taxon>Basidiomycota</taxon>
        <taxon>Agaricomycotina</taxon>
        <taxon>Agaricomycetes</taxon>
        <taxon>Agaricomycetidae</taxon>
        <taxon>Agaricales</taxon>
        <taxon>Agaricales incertae sedis</taxon>
        <taxon>Dendrothele</taxon>
    </lineage>
</organism>
<sequence>MELRPVYKVNYLRARARWDRWQEELILVKKEMEWRITWFEHAHEVWTKRSKLEDMSEGAKVYAKLQAQKWGMFATRSRRAFGQYLGNAKLRR</sequence>
<keyword evidence="2" id="KW-1185">Reference proteome</keyword>
<gene>
    <name evidence="1" type="ORF">K435DRAFT_697752</name>
</gene>
<dbReference type="OrthoDB" id="3265433at2759"/>